<dbReference type="Proteomes" id="UP000187012">
    <property type="component" value="Unassembled WGS sequence"/>
</dbReference>
<gene>
    <name evidence="1" type="ORF">BN2475_450008</name>
</gene>
<reference evidence="1 2" key="1">
    <citation type="submission" date="2016-12" db="EMBL/GenBank/DDBJ databases">
        <authorList>
            <person name="Song W.-J."/>
            <person name="Kurnit D.M."/>
        </authorList>
    </citation>
    <scope>NUCLEOTIDE SEQUENCE [LARGE SCALE GENOMIC DNA]</scope>
    <source>
        <strain evidence="1 2">STM7296</strain>
    </source>
</reference>
<proteinExistence type="predicted"/>
<accession>A0A1N7S8G5</accession>
<name>A0A1N7S8G5_9BURK</name>
<evidence type="ECO:0000313" key="1">
    <source>
        <dbReference type="EMBL" id="SIT43696.1"/>
    </source>
</evidence>
<keyword evidence="2" id="KW-1185">Reference proteome</keyword>
<protein>
    <submittedName>
        <fullName evidence="1">Uncharacterized protein</fullName>
    </submittedName>
</protein>
<sequence>MIQKEILFGCPGPLRSLLTGVEGYGLSWQGFPADKQPNFKIRKQPHFAIVNCVRISLSLPFVMPVTLRYV</sequence>
<evidence type="ECO:0000313" key="2">
    <source>
        <dbReference type="Proteomes" id="UP000187012"/>
    </source>
</evidence>
<organism evidence="1 2">
    <name type="scientific">Paraburkholderia ribeironis</name>
    <dbReference type="NCBI Taxonomy" id="1247936"/>
    <lineage>
        <taxon>Bacteria</taxon>
        <taxon>Pseudomonadati</taxon>
        <taxon>Pseudomonadota</taxon>
        <taxon>Betaproteobacteria</taxon>
        <taxon>Burkholderiales</taxon>
        <taxon>Burkholderiaceae</taxon>
        <taxon>Paraburkholderia</taxon>
    </lineage>
</organism>
<dbReference type="AlphaFoldDB" id="A0A1N7S8G5"/>
<dbReference type="EMBL" id="CYGX02000045">
    <property type="protein sequence ID" value="SIT43696.1"/>
    <property type="molecule type" value="Genomic_DNA"/>
</dbReference>